<accession>A0A9X5FES0</accession>
<evidence type="ECO:0000313" key="2">
    <source>
        <dbReference type="Proteomes" id="UP000774283"/>
    </source>
</evidence>
<comment type="caution">
    <text evidence="1">The sequence shown here is derived from an EMBL/GenBank/DDBJ whole genome shotgun (WGS) entry which is preliminary data.</text>
</comment>
<dbReference type="AlphaFoldDB" id="A0A9X5FES0"/>
<reference evidence="1 2" key="1">
    <citation type="submission" date="2020-04" db="EMBL/GenBank/DDBJ databases">
        <title>MicrobeNet Type strains.</title>
        <authorList>
            <person name="Nicholson A.C."/>
        </authorList>
    </citation>
    <scope>NUCLEOTIDE SEQUENCE [LARGE SCALE GENOMIC DNA]</scope>
    <source>
        <strain evidence="1 2">ATCC BAA-789</strain>
    </source>
</reference>
<dbReference type="Proteomes" id="UP000774283">
    <property type="component" value="Unassembled WGS sequence"/>
</dbReference>
<gene>
    <name evidence="1" type="ORF">HF995_06400</name>
</gene>
<proteinExistence type="predicted"/>
<evidence type="ECO:0000313" key="1">
    <source>
        <dbReference type="EMBL" id="NKX92909.1"/>
    </source>
</evidence>
<sequence>MVLVPNTRRRHRAESLDSRRVLDRPIGRCTPHPGQGTGGVARLTARRRTEDGRRCCPCSCSTRSTS</sequence>
<protein>
    <submittedName>
        <fullName evidence="1">Uncharacterized protein</fullName>
    </submittedName>
</protein>
<dbReference type="EMBL" id="JAAXOW010000001">
    <property type="protein sequence ID" value="NKX92909.1"/>
    <property type="molecule type" value="Genomic_DNA"/>
</dbReference>
<organism evidence="1 2">
    <name type="scientific">Sanguibacter hominis ATCC BAA-789</name>
    <dbReference type="NCBI Taxonomy" id="1312740"/>
    <lineage>
        <taxon>Bacteria</taxon>
        <taxon>Bacillati</taxon>
        <taxon>Actinomycetota</taxon>
        <taxon>Actinomycetes</taxon>
        <taxon>Micrococcales</taxon>
        <taxon>Sanguibacteraceae</taxon>
        <taxon>Sanguibacter</taxon>
    </lineage>
</organism>
<keyword evidence="2" id="KW-1185">Reference proteome</keyword>
<name>A0A9X5FES0_9MICO</name>